<comment type="caution">
    <text evidence="4">The sequence shown here is derived from an EMBL/GenBank/DDBJ whole genome shotgun (WGS) entry which is preliminary data.</text>
</comment>
<feature type="compositionally biased region" description="Gly residues" evidence="1">
    <location>
        <begin position="224"/>
        <end position="235"/>
    </location>
</feature>
<protein>
    <submittedName>
        <fullName evidence="4">PEP-CTERM sorting domain-containing protein</fullName>
    </submittedName>
</protein>
<feature type="compositionally biased region" description="Gly residues" evidence="1">
    <location>
        <begin position="143"/>
        <end position="168"/>
    </location>
</feature>
<feature type="chain" id="PRO_5046426964" evidence="2">
    <location>
        <begin position="21"/>
        <end position="273"/>
    </location>
</feature>
<evidence type="ECO:0000256" key="2">
    <source>
        <dbReference type="SAM" id="SignalP"/>
    </source>
</evidence>
<dbReference type="Pfam" id="PF07589">
    <property type="entry name" value="PEP-CTERM"/>
    <property type="match status" value="1"/>
</dbReference>
<feature type="domain" description="Ice-binding protein C-terminal" evidence="3">
    <location>
        <begin position="248"/>
        <end position="270"/>
    </location>
</feature>
<dbReference type="RefSeq" id="WP_231057799.1">
    <property type="nucleotide sequence ID" value="NZ_JAJNOC010000002.1"/>
</dbReference>
<keyword evidence="5" id="KW-1185">Reference proteome</keyword>
<keyword evidence="2" id="KW-0732">Signal</keyword>
<feature type="signal peptide" evidence="2">
    <location>
        <begin position="1"/>
        <end position="20"/>
    </location>
</feature>
<dbReference type="InterPro" id="IPR013424">
    <property type="entry name" value="Ice-binding_C"/>
</dbReference>
<evidence type="ECO:0000313" key="4">
    <source>
        <dbReference type="EMBL" id="MCD2516483.1"/>
    </source>
</evidence>
<feature type="compositionally biased region" description="Low complexity" evidence="1">
    <location>
        <begin position="169"/>
        <end position="211"/>
    </location>
</feature>
<reference evidence="4" key="1">
    <citation type="submission" date="2021-11" db="EMBL/GenBank/DDBJ databases">
        <title>The complete genome of Massilia sp sp. G4R7.</title>
        <authorList>
            <person name="Liu L."/>
            <person name="Yue J."/>
            <person name="Yuan J."/>
            <person name="Yang F."/>
            <person name="Li L."/>
        </authorList>
    </citation>
    <scope>NUCLEOTIDE SEQUENCE</scope>
    <source>
        <strain evidence="4">G4R7</strain>
    </source>
</reference>
<proteinExistence type="predicted"/>
<evidence type="ECO:0000256" key="1">
    <source>
        <dbReference type="SAM" id="MobiDB-lite"/>
    </source>
</evidence>
<accession>A0ABS8Q4L6</accession>
<evidence type="ECO:0000259" key="3">
    <source>
        <dbReference type="Pfam" id="PF07589"/>
    </source>
</evidence>
<dbReference type="Proteomes" id="UP001179361">
    <property type="component" value="Unassembled WGS sequence"/>
</dbReference>
<name>A0ABS8Q4L6_9BURK</name>
<dbReference type="EMBL" id="JAJNOC010000002">
    <property type="protein sequence ID" value="MCD2516483.1"/>
    <property type="molecule type" value="Genomic_DNA"/>
</dbReference>
<gene>
    <name evidence="4" type="ORF">LQ564_09185</name>
</gene>
<sequence>MAIRHIAAAALLVCASAAHADTISATSAPSTGFLNNWTTGNGTDVLSSGVLGNGNLNLVGGVSYGSAAKDNSLTDILMGKASASMAEVDGKTQLFFSRGVEGTYLLAAGNGILAATLGDGKSVIGTADGALILDGVNGKPVMSGGGNAQGGSGGSGGGNTGGSGGSSGSSGSNGSTGSSGSNGSTGATGANGANGSNGSNGSAGQNGSDGSETGNPVAGDITNPGGGTGVGGGAGQLPTQDAVDPSEVPEPSSIALMLAGMLGAGALSRRRSR</sequence>
<evidence type="ECO:0000313" key="5">
    <source>
        <dbReference type="Proteomes" id="UP001179361"/>
    </source>
</evidence>
<organism evidence="4 5">
    <name type="scientific">Massilia phyllostachyos</name>
    <dbReference type="NCBI Taxonomy" id="2898585"/>
    <lineage>
        <taxon>Bacteria</taxon>
        <taxon>Pseudomonadati</taxon>
        <taxon>Pseudomonadota</taxon>
        <taxon>Betaproteobacteria</taxon>
        <taxon>Burkholderiales</taxon>
        <taxon>Oxalobacteraceae</taxon>
        <taxon>Telluria group</taxon>
        <taxon>Massilia</taxon>
    </lineage>
</organism>
<dbReference type="NCBIfam" id="TIGR02595">
    <property type="entry name" value="PEP_CTERM"/>
    <property type="match status" value="1"/>
</dbReference>
<feature type="region of interest" description="Disordered" evidence="1">
    <location>
        <begin position="143"/>
        <end position="251"/>
    </location>
</feature>